<keyword evidence="1" id="KW-0732">Signal</keyword>
<name>A0AAD4N008_9BILA</name>
<dbReference type="AlphaFoldDB" id="A0AAD4N008"/>
<sequence>MLSILIFAAMILSVALEEPSDYSDCVSQGIVGQGLCKLPLAVRRCILNGLVGVPGRELRRRCIEMHAHRVEMTGRVLSSFATCLILICNLPGGNAFYLYLGTINGILGATSAVSQPKLRLINEHSYPAGTDRYIDYQNFVQGNFTALKNLVASELAIDVTNIFRRDLANTMFLEILNDDQLVDFQDGRLRFRENHAKLVVYACELPQSKLQSACF</sequence>
<keyword evidence="3" id="KW-1185">Reference proteome</keyword>
<reference evidence="2" key="1">
    <citation type="submission" date="2022-01" db="EMBL/GenBank/DDBJ databases">
        <title>Genome Sequence Resource for Two Populations of Ditylenchus destructor, the Migratory Endoparasitic Phytonematode.</title>
        <authorList>
            <person name="Zhang H."/>
            <person name="Lin R."/>
            <person name="Xie B."/>
        </authorList>
    </citation>
    <scope>NUCLEOTIDE SEQUENCE</scope>
    <source>
        <strain evidence="2">BazhouSP</strain>
    </source>
</reference>
<comment type="caution">
    <text evidence="2">The sequence shown here is derived from an EMBL/GenBank/DDBJ whole genome shotgun (WGS) entry which is preliminary data.</text>
</comment>
<feature type="signal peptide" evidence="1">
    <location>
        <begin position="1"/>
        <end position="16"/>
    </location>
</feature>
<feature type="chain" id="PRO_5041978472" evidence="1">
    <location>
        <begin position="17"/>
        <end position="215"/>
    </location>
</feature>
<accession>A0AAD4N008</accession>
<gene>
    <name evidence="2" type="ORF">DdX_11867</name>
</gene>
<organism evidence="2 3">
    <name type="scientific">Ditylenchus destructor</name>
    <dbReference type="NCBI Taxonomy" id="166010"/>
    <lineage>
        <taxon>Eukaryota</taxon>
        <taxon>Metazoa</taxon>
        <taxon>Ecdysozoa</taxon>
        <taxon>Nematoda</taxon>
        <taxon>Chromadorea</taxon>
        <taxon>Rhabditida</taxon>
        <taxon>Tylenchina</taxon>
        <taxon>Tylenchomorpha</taxon>
        <taxon>Sphaerularioidea</taxon>
        <taxon>Anguinidae</taxon>
        <taxon>Anguininae</taxon>
        <taxon>Ditylenchus</taxon>
    </lineage>
</organism>
<proteinExistence type="predicted"/>
<evidence type="ECO:0000256" key="1">
    <source>
        <dbReference type="SAM" id="SignalP"/>
    </source>
</evidence>
<dbReference type="Proteomes" id="UP001201812">
    <property type="component" value="Unassembled WGS sequence"/>
</dbReference>
<protein>
    <submittedName>
        <fullName evidence="2">Uncharacterized protein</fullName>
    </submittedName>
</protein>
<evidence type="ECO:0000313" key="3">
    <source>
        <dbReference type="Proteomes" id="UP001201812"/>
    </source>
</evidence>
<evidence type="ECO:0000313" key="2">
    <source>
        <dbReference type="EMBL" id="KAI1708481.1"/>
    </source>
</evidence>
<dbReference type="EMBL" id="JAKKPZ010000035">
    <property type="protein sequence ID" value="KAI1708481.1"/>
    <property type="molecule type" value="Genomic_DNA"/>
</dbReference>